<dbReference type="InterPro" id="IPR026506">
    <property type="entry name" value="GDPGP"/>
</dbReference>
<evidence type="ECO:0000313" key="12">
    <source>
        <dbReference type="Proteomes" id="UP000327013"/>
    </source>
</evidence>
<dbReference type="EMBL" id="CM017321">
    <property type="protein sequence ID" value="KAE7996062.1"/>
    <property type="molecule type" value="Genomic_DNA"/>
</dbReference>
<dbReference type="Pfam" id="PF26216">
    <property type="entry name" value="GDPGP1_C"/>
    <property type="match status" value="1"/>
</dbReference>
<dbReference type="GO" id="GO:0016787">
    <property type="term" value="F:hydrolase activity"/>
    <property type="evidence" value="ECO:0007669"/>
    <property type="project" value="UniProtKB-KW"/>
</dbReference>
<comment type="similarity">
    <text evidence="2">Belongs to the GDPGP1 family.</text>
</comment>
<evidence type="ECO:0000256" key="7">
    <source>
        <dbReference type="ARBA" id="ARBA00022741"/>
    </source>
</evidence>
<reference evidence="11 12" key="1">
    <citation type="submission" date="2019-06" db="EMBL/GenBank/DDBJ databases">
        <title>A chromosomal-level reference genome of Carpinus fangiana (Coryloideae, Betulaceae).</title>
        <authorList>
            <person name="Yang X."/>
            <person name="Wang Z."/>
            <person name="Zhang L."/>
            <person name="Hao G."/>
            <person name="Liu J."/>
            <person name="Yang Y."/>
        </authorList>
    </citation>
    <scope>NUCLEOTIDE SEQUENCE [LARGE SCALE GENOMIC DNA]</scope>
    <source>
        <strain evidence="11">Cfa_2016G</strain>
        <tissue evidence="11">Leaf</tissue>
    </source>
</reference>
<keyword evidence="4" id="KW-0344">Guanine-nucleotide releasing factor</keyword>
<keyword evidence="6" id="KW-0548">Nucleotidyltransferase</keyword>
<protein>
    <submittedName>
        <fullName evidence="11">Uncharacterized protein</fullName>
    </submittedName>
</protein>
<keyword evidence="12" id="KW-1185">Reference proteome</keyword>
<dbReference type="InterPro" id="IPR058865">
    <property type="entry name" value="GDPGP1_C"/>
</dbReference>
<evidence type="ECO:0000256" key="4">
    <source>
        <dbReference type="ARBA" id="ARBA00022658"/>
    </source>
</evidence>
<dbReference type="PANTHER" id="PTHR20884">
    <property type="entry name" value="GDP-D-GLUCOSE PHOSPHORYLASE 1"/>
    <property type="match status" value="1"/>
</dbReference>
<evidence type="ECO:0000256" key="5">
    <source>
        <dbReference type="ARBA" id="ARBA00022679"/>
    </source>
</evidence>
<evidence type="ECO:0000259" key="10">
    <source>
        <dbReference type="Pfam" id="PF26217"/>
    </source>
</evidence>
<proteinExistence type="inferred from homology"/>
<keyword evidence="7" id="KW-0547">Nucleotide-binding</keyword>
<dbReference type="OrthoDB" id="417175at2759"/>
<evidence type="ECO:0000256" key="8">
    <source>
        <dbReference type="ARBA" id="ARBA00022801"/>
    </source>
</evidence>
<dbReference type="GO" id="GO:0080048">
    <property type="term" value="F:GDP-D-glucose phosphorylase activity"/>
    <property type="evidence" value="ECO:0007669"/>
    <property type="project" value="InterPro"/>
</dbReference>
<organism evidence="11 12">
    <name type="scientific">Carpinus fangiana</name>
    <dbReference type="NCBI Taxonomy" id="176857"/>
    <lineage>
        <taxon>Eukaryota</taxon>
        <taxon>Viridiplantae</taxon>
        <taxon>Streptophyta</taxon>
        <taxon>Embryophyta</taxon>
        <taxon>Tracheophyta</taxon>
        <taxon>Spermatophyta</taxon>
        <taxon>Magnoliopsida</taxon>
        <taxon>eudicotyledons</taxon>
        <taxon>Gunneridae</taxon>
        <taxon>Pentapetalae</taxon>
        <taxon>rosids</taxon>
        <taxon>fabids</taxon>
        <taxon>Fagales</taxon>
        <taxon>Betulaceae</taxon>
        <taxon>Carpinus</taxon>
    </lineage>
</organism>
<comment type="subcellular location">
    <subcellularLocation>
        <location evidence="1">Cytoplasm</location>
    </subcellularLocation>
</comment>
<keyword evidence="8" id="KW-0378">Hydrolase</keyword>
<feature type="domain" description="GDPGP1-like N-terminal" evidence="10">
    <location>
        <begin position="66"/>
        <end position="232"/>
    </location>
</feature>
<evidence type="ECO:0000256" key="1">
    <source>
        <dbReference type="ARBA" id="ARBA00004496"/>
    </source>
</evidence>
<dbReference type="GO" id="GO:0006006">
    <property type="term" value="P:glucose metabolic process"/>
    <property type="evidence" value="ECO:0007669"/>
    <property type="project" value="TreeGrafter"/>
</dbReference>
<dbReference type="InterPro" id="IPR058866">
    <property type="entry name" value="GDPGP1_N"/>
</dbReference>
<dbReference type="PANTHER" id="PTHR20884:SF9">
    <property type="entry name" value="OS12G0612100 PROTEIN"/>
    <property type="match status" value="1"/>
</dbReference>
<evidence type="ECO:0000256" key="6">
    <source>
        <dbReference type="ARBA" id="ARBA00022695"/>
    </source>
</evidence>
<evidence type="ECO:0000256" key="2">
    <source>
        <dbReference type="ARBA" id="ARBA00006451"/>
    </source>
</evidence>
<dbReference type="GO" id="GO:0000166">
    <property type="term" value="F:nucleotide binding"/>
    <property type="evidence" value="ECO:0007669"/>
    <property type="project" value="UniProtKB-KW"/>
</dbReference>
<feature type="domain" description="GDPGP1-like C-terminal" evidence="9">
    <location>
        <begin position="239"/>
        <end position="376"/>
    </location>
</feature>
<evidence type="ECO:0000256" key="3">
    <source>
        <dbReference type="ARBA" id="ARBA00022490"/>
    </source>
</evidence>
<keyword evidence="3" id="KW-0963">Cytoplasm</keyword>
<evidence type="ECO:0000259" key="9">
    <source>
        <dbReference type="Pfam" id="PF26216"/>
    </source>
</evidence>
<accession>A0A5N6Q9V5</accession>
<dbReference type="GO" id="GO:0005085">
    <property type="term" value="F:guanyl-nucleotide exchange factor activity"/>
    <property type="evidence" value="ECO:0007669"/>
    <property type="project" value="UniProtKB-KW"/>
</dbReference>
<dbReference type="AlphaFoldDB" id="A0A5N6Q9V5"/>
<evidence type="ECO:0000313" key="11">
    <source>
        <dbReference type="EMBL" id="KAE7996062.1"/>
    </source>
</evidence>
<dbReference type="Pfam" id="PF26217">
    <property type="entry name" value="GDPGP1_N"/>
    <property type="match status" value="1"/>
</dbReference>
<keyword evidence="5" id="KW-0808">Transferase</keyword>
<sequence length="379" mass="42951">MTMVTVKQVEDDTLVSKVATHEQLKCPQFCLQGIRIPLYQFSSQCLLDNSPFEGLPCIPEEEQSILDSLLLAQWEDRVWKGVLRYDVTTSEIKVICGRRKFLAQLNEEWGMNYMPKHEEKKNCSQGDLPAFKWMKHHEELLFCVASGEMLKPELIPSAAVPDGAVLIIINEIPVEYGHVFLVPCGSDSFYQVLDARSLEMVARVAVEINNCSFRMFYDCPAAGTSHLYFQACYFPSPLPVELTPVDTFFRDGRRGMCISAVTDYPIKTLLFESNQKVKIMVEVLVEICSCLQEKSIPYNLLISDCGKKMFLFLQLQKLANSKTLSAWECGGYFLFKSMSEFDQATEEAMLKKLSDVSLDDEGFQVVKQLCCSIADKFSG</sequence>
<dbReference type="Proteomes" id="UP000327013">
    <property type="component" value="Chromosome 1"/>
</dbReference>
<name>A0A5N6Q9V5_9ROSI</name>
<gene>
    <name evidence="11" type="ORF">FH972_000811</name>
</gene>
<dbReference type="GO" id="GO:0005737">
    <property type="term" value="C:cytoplasm"/>
    <property type="evidence" value="ECO:0007669"/>
    <property type="project" value="UniProtKB-SubCell"/>
</dbReference>